<organism evidence="1 2">
    <name type="scientific">Kwoniella shivajii</name>
    <dbReference type="NCBI Taxonomy" id="564305"/>
    <lineage>
        <taxon>Eukaryota</taxon>
        <taxon>Fungi</taxon>
        <taxon>Dikarya</taxon>
        <taxon>Basidiomycota</taxon>
        <taxon>Agaricomycotina</taxon>
        <taxon>Tremellomycetes</taxon>
        <taxon>Tremellales</taxon>
        <taxon>Cryptococcaceae</taxon>
        <taxon>Kwoniella</taxon>
    </lineage>
</organism>
<accession>A0ABZ1CS36</accession>
<dbReference type="GeneID" id="87953411"/>
<dbReference type="RefSeq" id="XP_062789088.1">
    <property type="nucleotide sequence ID" value="XM_062933037.1"/>
</dbReference>
<proteinExistence type="predicted"/>
<dbReference type="Proteomes" id="UP001329825">
    <property type="component" value="Chromosome 1"/>
</dbReference>
<gene>
    <name evidence="1" type="ORF">IL334_001280</name>
</gene>
<keyword evidence="2" id="KW-1185">Reference proteome</keyword>
<sequence>MALSQSWAEEVFNFLIEGERIIMMEYIEDDVEWTVINSEVKSTSASGVYPGKKEFGEKAVPILVGTFQGLPQYTLKRLSVAGNVAIGELRGEVVGKKDNEKFIGL</sequence>
<dbReference type="EMBL" id="CP141881">
    <property type="protein sequence ID" value="WRT64348.1"/>
    <property type="molecule type" value="Genomic_DNA"/>
</dbReference>
<name>A0ABZ1CS36_9TREE</name>
<reference evidence="1 2" key="1">
    <citation type="submission" date="2024-01" db="EMBL/GenBank/DDBJ databases">
        <title>Comparative genomics of Cryptococcus and Kwoniella reveals pathogenesis evolution and contrasting modes of karyotype evolution via chromosome fusion or intercentromeric recombination.</title>
        <authorList>
            <person name="Coelho M.A."/>
            <person name="David-Palma M."/>
            <person name="Shea T."/>
            <person name="Bowers K."/>
            <person name="McGinley-Smith S."/>
            <person name="Mohammad A.W."/>
            <person name="Gnirke A."/>
            <person name="Yurkov A.M."/>
            <person name="Nowrousian M."/>
            <person name="Sun S."/>
            <person name="Cuomo C.A."/>
            <person name="Heitman J."/>
        </authorList>
    </citation>
    <scope>NUCLEOTIDE SEQUENCE [LARGE SCALE GENOMIC DNA]</scope>
    <source>
        <strain evidence="1">CBS 11374</strain>
    </source>
</reference>
<evidence type="ECO:0000313" key="1">
    <source>
        <dbReference type="EMBL" id="WRT64348.1"/>
    </source>
</evidence>
<protein>
    <submittedName>
        <fullName evidence="1">Uncharacterized protein</fullName>
    </submittedName>
</protein>
<evidence type="ECO:0000313" key="2">
    <source>
        <dbReference type="Proteomes" id="UP001329825"/>
    </source>
</evidence>